<dbReference type="PANTHER" id="PTHR43046:SF14">
    <property type="entry name" value="MUTT_NUDIX FAMILY PROTEIN"/>
    <property type="match status" value="1"/>
</dbReference>
<dbReference type="PROSITE" id="PS00893">
    <property type="entry name" value="NUDIX_BOX"/>
    <property type="match status" value="1"/>
</dbReference>
<protein>
    <recommendedName>
        <fullName evidence="4">Nudix hydrolase domain-containing protein</fullName>
    </recommendedName>
</protein>
<evidence type="ECO:0000313" key="5">
    <source>
        <dbReference type="EMBL" id="OGE90535.1"/>
    </source>
</evidence>
<dbReference type="EMBL" id="MFEY01000005">
    <property type="protein sequence ID" value="OGE90535.1"/>
    <property type="molecule type" value="Genomic_DNA"/>
</dbReference>
<comment type="caution">
    <text evidence="5">The sequence shown here is derived from an EMBL/GenBank/DDBJ whole genome shotgun (WGS) entry which is preliminary data.</text>
</comment>
<reference evidence="5 6" key="1">
    <citation type="journal article" date="2016" name="Nat. Commun.">
        <title>Thousands of microbial genomes shed light on interconnected biogeochemical processes in an aquifer system.</title>
        <authorList>
            <person name="Anantharaman K."/>
            <person name="Brown C.T."/>
            <person name="Hug L.A."/>
            <person name="Sharon I."/>
            <person name="Castelle C.J."/>
            <person name="Probst A.J."/>
            <person name="Thomas B.C."/>
            <person name="Singh A."/>
            <person name="Wilkins M.J."/>
            <person name="Karaoz U."/>
            <person name="Brodie E.L."/>
            <person name="Williams K.H."/>
            <person name="Hubbard S.S."/>
            <person name="Banfield J.F."/>
        </authorList>
    </citation>
    <scope>NUCLEOTIDE SEQUENCE [LARGE SCALE GENOMIC DNA]</scope>
</reference>
<dbReference type="PROSITE" id="PS51462">
    <property type="entry name" value="NUDIX"/>
    <property type="match status" value="1"/>
</dbReference>
<comment type="cofactor">
    <cofactor evidence="1">
        <name>Mg(2+)</name>
        <dbReference type="ChEBI" id="CHEBI:18420"/>
    </cofactor>
</comment>
<dbReference type="AlphaFoldDB" id="A0A1F5PKQ9"/>
<dbReference type="InterPro" id="IPR020084">
    <property type="entry name" value="NUDIX_hydrolase_CS"/>
</dbReference>
<dbReference type="GO" id="GO:0016787">
    <property type="term" value="F:hydrolase activity"/>
    <property type="evidence" value="ECO:0007669"/>
    <property type="project" value="UniProtKB-KW"/>
</dbReference>
<dbReference type="InterPro" id="IPR020476">
    <property type="entry name" value="Nudix_hydrolase"/>
</dbReference>
<evidence type="ECO:0000256" key="3">
    <source>
        <dbReference type="RuleBase" id="RU003476"/>
    </source>
</evidence>
<dbReference type="PRINTS" id="PR00502">
    <property type="entry name" value="NUDIXFAMILY"/>
</dbReference>
<comment type="similarity">
    <text evidence="3">Belongs to the Nudix hydrolase family.</text>
</comment>
<evidence type="ECO:0000313" key="6">
    <source>
        <dbReference type="Proteomes" id="UP000177682"/>
    </source>
</evidence>
<dbReference type="SUPFAM" id="SSF55811">
    <property type="entry name" value="Nudix"/>
    <property type="match status" value="1"/>
</dbReference>
<dbReference type="Proteomes" id="UP000177682">
    <property type="component" value="Unassembled WGS sequence"/>
</dbReference>
<dbReference type="InterPro" id="IPR015797">
    <property type="entry name" value="NUDIX_hydrolase-like_dom_sf"/>
</dbReference>
<proteinExistence type="inferred from homology"/>
<evidence type="ECO:0000256" key="1">
    <source>
        <dbReference type="ARBA" id="ARBA00001946"/>
    </source>
</evidence>
<dbReference type="Gene3D" id="3.90.79.10">
    <property type="entry name" value="Nucleoside Triphosphate Pyrophosphohydrolase"/>
    <property type="match status" value="1"/>
</dbReference>
<name>A0A1F5PKQ9_9BACT</name>
<dbReference type="InterPro" id="IPR000086">
    <property type="entry name" value="NUDIX_hydrolase_dom"/>
</dbReference>
<dbReference type="PANTHER" id="PTHR43046">
    <property type="entry name" value="GDP-MANNOSE MANNOSYL HYDROLASE"/>
    <property type="match status" value="1"/>
</dbReference>
<dbReference type="Pfam" id="PF00293">
    <property type="entry name" value="NUDIX"/>
    <property type="match status" value="1"/>
</dbReference>
<evidence type="ECO:0000259" key="4">
    <source>
        <dbReference type="PROSITE" id="PS51462"/>
    </source>
</evidence>
<keyword evidence="2 3" id="KW-0378">Hydrolase</keyword>
<feature type="domain" description="Nudix hydrolase" evidence="4">
    <location>
        <begin position="42"/>
        <end position="175"/>
    </location>
</feature>
<accession>A0A1F5PKQ9</accession>
<gene>
    <name evidence="5" type="ORF">A3E29_01930</name>
</gene>
<evidence type="ECO:0000256" key="2">
    <source>
        <dbReference type="ARBA" id="ARBA00022801"/>
    </source>
</evidence>
<sequence>MEEIPPTEYRRASEIDVAKNVKKILCKNFDGKRRLVPANELIFRPSVYAVIIKGNKILLSQQWGGYDFPGGGIKKGEKIEDALKREVWEETGVKIKPGGLLHAADDFFIGTSSGKCFHSTLLYYGCQSFTGKPNAKHLIGDEKRYSKGPEWVDLNRIKKIKFYNPIDSVALITKTLKRS</sequence>
<organism evidence="5 6">
    <name type="scientific">Candidatus Doudnabacteria bacterium RIFCSPHIGHO2_12_FULL_48_16</name>
    <dbReference type="NCBI Taxonomy" id="1817838"/>
    <lineage>
        <taxon>Bacteria</taxon>
        <taxon>Candidatus Doudnaibacteriota</taxon>
    </lineage>
</organism>